<keyword evidence="1" id="KW-0472">Membrane</keyword>
<evidence type="ECO:0000256" key="1">
    <source>
        <dbReference type="SAM" id="Phobius"/>
    </source>
</evidence>
<sequence>MSIQAHDPNRGRWIPWVFVGGMLVVVLVNAVLITQAIGTFTGVTVGQSYDRGRTYNNVLAEAARQDALGWTLNTRLDAGCLVVNARDRGGAPVQGVLEGHMLRPLDGERVALPEAAGTGRFTVELPELRAGLWEFRGLLVSPQGERHDVRQRFTLP</sequence>
<dbReference type="Pfam" id="PF05751">
    <property type="entry name" value="FixH"/>
    <property type="match status" value="1"/>
</dbReference>
<organism evidence="2 3">
    <name type="scientific">Sediminicoccus rosea</name>
    <dbReference type="NCBI Taxonomy" id="1225128"/>
    <lineage>
        <taxon>Bacteria</taxon>
        <taxon>Pseudomonadati</taxon>
        <taxon>Pseudomonadota</taxon>
        <taxon>Alphaproteobacteria</taxon>
        <taxon>Acetobacterales</taxon>
        <taxon>Roseomonadaceae</taxon>
        <taxon>Sediminicoccus</taxon>
    </lineage>
</organism>
<reference evidence="2 3" key="1">
    <citation type="submission" date="2023-11" db="EMBL/GenBank/DDBJ databases">
        <title>Arctic aerobic anoxygenic photoheterotroph Sediminicoccus rosea KRV36 adapts its photosynthesis to long days of polar summer.</title>
        <authorList>
            <person name="Tomasch J."/>
            <person name="Kopejtka K."/>
            <person name="Bily T."/>
            <person name="Gardiner A.T."/>
            <person name="Gardian Z."/>
            <person name="Shivaramu S."/>
            <person name="Koblizek M."/>
            <person name="Engelhardt F."/>
            <person name="Kaftan D."/>
        </authorList>
    </citation>
    <scope>NUCLEOTIDE SEQUENCE [LARGE SCALE GENOMIC DNA]</scope>
    <source>
        <strain evidence="2 3">R-30</strain>
    </source>
</reference>
<keyword evidence="1" id="KW-0812">Transmembrane</keyword>
<accession>A0ABZ0PJ97</accession>
<gene>
    <name evidence="2" type="ORF">R9Z33_02610</name>
</gene>
<dbReference type="InterPro" id="IPR008620">
    <property type="entry name" value="FixH"/>
</dbReference>
<feature type="transmembrane region" description="Helical" evidence="1">
    <location>
        <begin position="13"/>
        <end position="32"/>
    </location>
</feature>
<dbReference type="EMBL" id="CP137852">
    <property type="protein sequence ID" value="WPB85773.1"/>
    <property type="molecule type" value="Genomic_DNA"/>
</dbReference>
<keyword evidence="3" id="KW-1185">Reference proteome</keyword>
<protein>
    <submittedName>
        <fullName evidence="2">FixH family protein</fullName>
    </submittedName>
</protein>
<evidence type="ECO:0000313" key="3">
    <source>
        <dbReference type="Proteomes" id="UP001305521"/>
    </source>
</evidence>
<dbReference type="Proteomes" id="UP001305521">
    <property type="component" value="Chromosome"/>
</dbReference>
<keyword evidence="1" id="KW-1133">Transmembrane helix</keyword>
<name>A0ABZ0PJ97_9PROT</name>
<evidence type="ECO:0000313" key="2">
    <source>
        <dbReference type="EMBL" id="WPB85773.1"/>
    </source>
</evidence>
<dbReference type="RefSeq" id="WP_318649753.1">
    <property type="nucleotide sequence ID" value="NZ_CP137852.1"/>
</dbReference>
<proteinExistence type="predicted"/>